<keyword evidence="1" id="KW-0472">Membrane</keyword>
<reference evidence="2" key="1">
    <citation type="journal article" date="2021" name="PeerJ">
        <title>Extensive microbial diversity within the chicken gut microbiome revealed by metagenomics and culture.</title>
        <authorList>
            <person name="Gilroy R."/>
            <person name="Ravi A."/>
            <person name="Getino M."/>
            <person name="Pursley I."/>
            <person name="Horton D.L."/>
            <person name="Alikhan N.F."/>
            <person name="Baker D."/>
            <person name="Gharbi K."/>
            <person name="Hall N."/>
            <person name="Watson M."/>
            <person name="Adriaenssens E.M."/>
            <person name="Foster-Nyarko E."/>
            <person name="Jarju S."/>
            <person name="Secka A."/>
            <person name="Antonio M."/>
            <person name="Oren A."/>
            <person name="Chaudhuri R.R."/>
            <person name="La Ragione R."/>
            <person name="Hildebrand F."/>
            <person name="Pallen M.J."/>
        </authorList>
    </citation>
    <scope>NUCLEOTIDE SEQUENCE</scope>
    <source>
        <strain evidence="2">CHK118-2852</strain>
    </source>
</reference>
<accession>A0A9D2GZ02</accession>
<comment type="caution">
    <text evidence="2">The sequence shown here is derived from an EMBL/GenBank/DDBJ whole genome shotgun (WGS) entry which is preliminary data.</text>
</comment>
<keyword evidence="1" id="KW-1133">Transmembrane helix</keyword>
<dbReference type="EMBL" id="DXAV01000055">
    <property type="protein sequence ID" value="HIZ91771.1"/>
    <property type="molecule type" value="Genomic_DNA"/>
</dbReference>
<feature type="transmembrane region" description="Helical" evidence="1">
    <location>
        <begin position="84"/>
        <end position="104"/>
    </location>
</feature>
<feature type="transmembrane region" description="Helical" evidence="1">
    <location>
        <begin position="55"/>
        <end position="75"/>
    </location>
</feature>
<feature type="transmembrane region" description="Helical" evidence="1">
    <location>
        <begin position="205"/>
        <end position="223"/>
    </location>
</feature>
<protein>
    <submittedName>
        <fullName evidence="2">Uncharacterized protein</fullName>
    </submittedName>
</protein>
<feature type="transmembrane region" description="Helical" evidence="1">
    <location>
        <begin position="229"/>
        <end position="249"/>
    </location>
</feature>
<sequence>MKTRGLEGFVLSRKFVVCLLLAQFLLMPVATEDFHWAAIGDIIGYTLSHAFFQQMYAYSWVFQWVALGVLLVLVLKRDRWATRLFMYYAGTVNVLYAVIQNVALTERLGLSIVTVNVVMMVFVGWMWFRAAMQGRDVFTFDGLSWRTVWMIPVALFCLWWPMDMYTALPVADWRLFFTGASGMAYCSMTPVLLTVLLLNRKSGAALLRASACVGFVIGIYNMANFAKDAGFYLGIYHLPLLLLSLYALFCGKTRKEPICLEN</sequence>
<organism evidence="2 3">
    <name type="scientific">Candidatus Bacteroides merdavium</name>
    <dbReference type="NCBI Taxonomy" id="2838472"/>
    <lineage>
        <taxon>Bacteria</taxon>
        <taxon>Pseudomonadati</taxon>
        <taxon>Bacteroidota</taxon>
        <taxon>Bacteroidia</taxon>
        <taxon>Bacteroidales</taxon>
        <taxon>Bacteroidaceae</taxon>
        <taxon>Bacteroides</taxon>
    </lineage>
</organism>
<proteinExistence type="predicted"/>
<dbReference type="Proteomes" id="UP000824108">
    <property type="component" value="Unassembled WGS sequence"/>
</dbReference>
<reference evidence="2" key="2">
    <citation type="submission" date="2021-04" db="EMBL/GenBank/DDBJ databases">
        <authorList>
            <person name="Gilroy R."/>
        </authorList>
    </citation>
    <scope>NUCLEOTIDE SEQUENCE</scope>
    <source>
        <strain evidence="2">CHK118-2852</strain>
    </source>
</reference>
<feature type="transmembrane region" description="Helical" evidence="1">
    <location>
        <begin position="143"/>
        <end position="162"/>
    </location>
</feature>
<feature type="transmembrane region" description="Helical" evidence="1">
    <location>
        <begin position="110"/>
        <end position="131"/>
    </location>
</feature>
<evidence type="ECO:0000313" key="2">
    <source>
        <dbReference type="EMBL" id="HIZ91771.1"/>
    </source>
</evidence>
<evidence type="ECO:0000256" key="1">
    <source>
        <dbReference type="SAM" id="Phobius"/>
    </source>
</evidence>
<feature type="transmembrane region" description="Helical" evidence="1">
    <location>
        <begin position="174"/>
        <end position="198"/>
    </location>
</feature>
<keyword evidence="1" id="KW-0812">Transmembrane</keyword>
<gene>
    <name evidence="2" type="ORF">H9807_06615</name>
</gene>
<evidence type="ECO:0000313" key="3">
    <source>
        <dbReference type="Proteomes" id="UP000824108"/>
    </source>
</evidence>
<dbReference type="AlphaFoldDB" id="A0A9D2GZ02"/>
<name>A0A9D2GZ02_9BACE</name>